<keyword evidence="3" id="KW-1185">Reference proteome</keyword>
<keyword evidence="1" id="KW-1133">Transmembrane helix</keyword>
<evidence type="ECO:0000313" key="2">
    <source>
        <dbReference type="EMBL" id="WPD19642.1"/>
    </source>
</evidence>
<evidence type="ECO:0008006" key="4">
    <source>
        <dbReference type="Google" id="ProtNLM"/>
    </source>
</evidence>
<feature type="transmembrane region" description="Helical" evidence="1">
    <location>
        <begin position="38"/>
        <end position="56"/>
    </location>
</feature>
<evidence type="ECO:0000313" key="3">
    <source>
        <dbReference type="Proteomes" id="UP001304683"/>
    </source>
</evidence>
<accession>A0ABZ0QSM4</accession>
<reference evidence="2 3" key="1">
    <citation type="submission" date="2023-08" db="EMBL/GenBank/DDBJ databases">
        <title>Genome sequence of Thermaerobacter compostii strain Ins1, a spore-forming filamentous bacterium isolated from a deep geothermal reservoir.</title>
        <authorList>
            <person name="Bregnard D."/>
            <person name="Gonzalez D."/>
            <person name="Junier P."/>
        </authorList>
    </citation>
    <scope>NUCLEOTIDE SEQUENCE [LARGE SCALE GENOMIC DNA]</scope>
    <source>
        <strain evidence="2 3">Ins1</strain>
    </source>
</reference>
<dbReference type="Proteomes" id="UP001304683">
    <property type="component" value="Chromosome"/>
</dbReference>
<name>A0ABZ0QSM4_9FIRM</name>
<protein>
    <recommendedName>
        <fullName evidence="4">GlsB/YeaQ/YmgE family stress response membrane protein</fullName>
    </recommendedName>
</protein>
<keyword evidence="1" id="KW-0812">Transmembrane</keyword>
<feature type="transmembrane region" description="Helical" evidence="1">
    <location>
        <begin position="62"/>
        <end position="82"/>
    </location>
</feature>
<dbReference type="EMBL" id="CP132508">
    <property type="protein sequence ID" value="WPD19642.1"/>
    <property type="molecule type" value="Genomic_DNA"/>
</dbReference>
<keyword evidence="1" id="KW-0472">Membrane</keyword>
<gene>
    <name evidence="2" type="ORF">Q5761_02935</name>
</gene>
<dbReference type="RefSeq" id="WP_135225045.1">
    <property type="nucleotide sequence ID" value="NZ_CP132508.1"/>
</dbReference>
<feature type="transmembrane region" description="Helical" evidence="1">
    <location>
        <begin position="6"/>
        <end position="26"/>
    </location>
</feature>
<organism evidence="2 3">
    <name type="scientific">Thermaerobacter composti</name>
    <dbReference type="NCBI Taxonomy" id="554949"/>
    <lineage>
        <taxon>Bacteria</taxon>
        <taxon>Bacillati</taxon>
        <taxon>Bacillota</taxon>
        <taxon>Clostridia</taxon>
        <taxon>Eubacteriales</taxon>
        <taxon>Clostridiales Family XVII. Incertae Sedis</taxon>
        <taxon>Thermaerobacter</taxon>
    </lineage>
</organism>
<proteinExistence type="predicted"/>
<sequence>MMGALGWVAAIVAGLILGGVVGRYAIGGRQFPGNLPGSLVTGVVGGVLGAFIPGNWGWTLDGANMVAAILASAVLTWLVGYFGGKEESKSAGTSS</sequence>
<evidence type="ECO:0000256" key="1">
    <source>
        <dbReference type="SAM" id="Phobius"/>
    </source>
</evidence>